<proteinExistence type="predicted"/>
<comment type="caution">
    <text evidence="1">The sequence shown here is derived from an EMBL/GenBank/DDBJ whole genome shotgun (WGS) entry which is preliminary data.</text>
</comment>
<organism evidence="1">
    <name type="scientific">marine sediment metagenome</name>
    <dbReference type="NCBI Taxonomy" id="412755"/>
    <lineage>
        <taxon>unclassified sequences</taxon>
        <taxon>metagenomes</taxon>
        <taxon>ecological metagenomes</taxon>
    </lineage>
</organism>
<accession>A0A0F9EL48</accession>
<protein>
    <submittedName>
        <fullName evidence="1">Uncharacterized protein</fullName>
    </submittedName>
</protein>
<reference evidence="1" key="1">
    <citation type="journal article" date="2015" name="Nature">
        <title>Complex archaea that bridge the gap between prokaryotes and eukaryotes.</title>
        <authorList>
            <person name="Spang A."/>
            <person name="Saw J.H."/>
            <person name="Jorgensen S.L."/>
            <person name="Zaremba-Niedzwiedzka K."/>
            <person name="Martijn J."/>
            <person name="Lind A.E."/>
            <person name="van Eijk R."/>
            <person name="Schleper C."/>
            <person name="Guy L."/>
            <person name="Ettema T.J."/>
        </authorList>
    </citation>
    <scope>NUCLEOTIDE SEQUENCE</scope>
</reference>
<sequence length="62" mass="7228">MDDRKLGDLVEDLIDVKVKYVKMRRTAYEGDCSLNLSHAIKRTEKMIEKLVTQLNELDFVVT</sequence>
<evidence type="ECO:0000313" key="1">
    <source>
        <dbReference type="EMBL" id="KKL45630.1"/>
    </source>
</evidence>
<name>A0A0F9EL48_9ZZZZ</name>
<dbReference type="AlphaFoldDB" id="A0A0F9EL48"/>
<gene>
    <name evidence="1" type="ORF">LCGC14_2353720</name>
</gene>
<dbReference type="EMBL" id="LAZR01034319">
    <property type="protein sequence ID" value="KKL45630.1"/>
    <property type="molecule type" value="Genomic_DNA"/>
</dbReference>